<dbReference type="Gene3D" id="1.25.40.180">
    <property type="match status" value="1"/>
</dbReference>
<evidence type="ECO:0000256" key="6">
    <source>
        <dbReference type="ARBA" id="ARBA00022884"/>
    </source>
</evidence>
<dbReference type="AlphaFoldDB" id="A0A9P6NPX5"/>
<evidence type="ECO:0000256" key="7">
    <source>
        <dbReference type="ARBA" id="ARBA00022917"/>
    </source>
</evidence>
<dbReference type="GO" id="GO:0003729">
    <property type="term" value="F:mRNA binding"/>
    <property type="evidence" value="ECO:0007669"/>
    <property type="project" value="TreeGrafter"/>
</dbReference>
<dbReference type="EMBL" id="MU167240">
    <property type="protein sequence ID" value="KAG0148142.1"/>
    <property type="molecule type" value="Genomic_DNA"/>
</dbReference>
<feature type="domain" description="MIF4G" evidence="8">
    <location>
        <begin position="19"/>
        <end position="264"/>
    </location>
</feature>
<accession>A0A9P6NPX5</accession>
<evidence type="ECO:0000313" key="9">
    <source>
        <dbReference type="EMBL" id="KAG0148142.1"/>
    </source>
</evidence>
<gene>
    <name evidence="9" type="ORF">CROQUDRAFT_41884</name>
</gene>
<keyword evidence="5" id="KW-0597">Phosphoprotein</keyword>
<dbReference type="SUPFAM" id="SSF48371">
    <property type="entry name" value="ARM repeat"/>
    <property type="match status" value="1"/>
</dbReference>
<dbReference type="SMART" id="SM00543">
    <property type="entry name" value="MIF4G"/>
    <property type="match status" value="1"/>
</dbReference>
<comment type="similarity">
    <text evidence="2">Belongs to the eukaryotic initiation factor 4G family.</text>
</comment>
<organism evidence="9 10">
    <name type="scientific">Cronartium quercuum f. sp. fusiforme G11</name>
    <dbReference type="NCBI Taxonomy" id="708437"/>
    <lineage>
        <taxon>Eukaryota</taxon>
        <taxon>Fungi</taxon>
        <taxon>Dikarya</taxon>
        <taxon>Basidiomycota</taxon>
        <taxon>Pucciniomycotina</taxon>
        <taxon>Pucciniomycetes</taxon>
        <taxon>Pucciniales</taxon>
        <taxon>Coleosporiaceae</taxon>
        <taxon>Cronartium</taxon>
    </lineage>
</organism>
<keyword evidence="4" id="KW-0396">Initiation factor</keyword>
<dbReference type="OrthoDB" id="2507574at2759"/>
<dbReference type="PANTHER" id="PTHR23253">
    <property type="entry name" value="EUKARYOTIC TRANSLATION INITIATION FACTOR 4 GAMMA"/>
    <property type="match status" value="1"/>
</dbReference>
<dbReference type="FunFam" id="1.25.40.180:FF:000020">
    <property type="entry name" value="Eukaryotic translation initiation factor subunit"/>
    <property type="match status" value="1"/>
</dbReference>
<dbReference type="GO" id="GO:0003743">
    <property type="term" value="F:translation initiation factor activity"/>
    <property type="evidence" value="ECO:0007669"/>
    <property type="project" value="UniProtKB-KW"/>
</dbReference>
<feature type="non-terminal residue" evidence="9">
    <location>
        <position position="1"/>
    </location>
</feature>
<name>A0A9P6NPX5_9BASI</name>
<dbReference type="Proteomes" id="UP000886653">
    <property type="component" value="Unassembled WGS sequence"/>
</dbReference>
<keyword evidence="6" id="KW-0694">RNA-binding</keyword>
<evidence type="ECO:0000256" key="1">
    <source>
        <dbReference type="ARBA" id="ARBA00004496"/>
    </source>
</evidence>
<evidence type="ECO:0000256" key="5">
    <source>
        <dbReference type="ARBA" id="ARBA00022553"/>
    </source>
</evidence>
<dbReference type="PANTHER" id="PTHR23253:SF9">
    <property type="entry name" value="EUKARYOTIC TRANSLATION INITIATION FACTOR 4 GAMMA 2"/>
    <property type="match status" value="1"/>
</dbReference>
<evidence type="ECO:0000313" key="10">
    <source>
        <dbReference type="Proteomes" id="UP000886653"/>
    </source>
</evidence>
<comment type="subcellular location">
    <subcellularLocation>
        <location evidence="1">Cytoplasm</location>
    </subcellularLocation>
</comment>
<evidence type="ECO:0000256" key="3">
    <source>
        <dbReference type="ARBA" id="ARBA00022490"/>
    </source>
</evidence>
<reference evidence="9" key="1">
    <citation type="submission" date="2013-11" db="EMBL/GenBank/DDBJ databases">
        <title>Genome sequence of the fusiform rust pathogen reveals effectors for host alternation and coevolution with pine.</title>
        <authorList>
            <consortium name="DOE Joint Genome Institute"/>
            <person name="Smith K."/>
            <person name="Pendleton A."/>
            <person name="Kubisiak T."/>
            <person name="Anderson C."/>
            <person name="Salamov A."/>
            <person name="Aerts A."/>
            <person name="Riley R."/>
            <person name="Clum A."/>
            <person name="Lindquist E."/>
            <person name="Ence D."/>
            <person name="Campbell M."/>
            <person name="Kronenberg Z."/>
            <person name="Feau N."/>
            <person name="Dhillon B."/>
            <person name="Hamelin R."/>
            <person name="Burleigh J."/>
            <person name="Smith J."/>
            <person name="Yandell M."/>
            <person name="Nelson C."/>
            <person name="Grigoriev I."/>
            <person name="Davis J."/>
        </authorList>
    </citation>
    <scope>NUCLEOTIDE SEQUENCE</scope>
    <source>
        <strain evidence="9">G11</strain>
    </source>
</reference>
<dbReference type="GO" id="GO:0010494">
    <property type="term" value="C:cytoplasmic stress granule"/>
    <property type="evidence" value="ECO:0007669"/>
    <property type="project" value="UniProtKB-ARBA"/>
</dbReference>
<evidence type="ECO:0000259" key="8">
    <source>
        <dbReference type="SMART" id="SM00543"/>
    </source>
</evidence>
<comment type="caution">
    <text evidence="9">The sequence shown here is derived from an EMBL/GenBank/DDBJ whole genome shotgun (WGS) entry which is preliminary data.</text>
</comment>
<dbReference type="InterPro" id="IPR016024">
    <property type="entry name" value="ARM-type_fold"/>
</dbReference>
<dbReference type="InterPro" id="IPR003890">
    <property type="entry name" value="MIF4G-like_typ-3"/>
</dbReference>
<dbReference type="Pfam" id="PF02854">
    <property type="entry name" value="MIF4G"/>
    <property type="match status" value="1"/>
</dbReference>
<proteinExistence type="inferred from homology"/>
<keyword evidence="3" id="KW-0963">Cytoplasm</keyword>
<evidence type="ECO:0000256" key="4">
    <source>
        <dbReference type="ARBA" id="ARBA00022540"/>
    </source>
</evidence>
<keyword evidence="10" id="KW-1185">Reference proteome</keyword>
<dbReference type="GO" id="GO:0016281">
    <property type="term" value="C:eukaryotic translation initiation factor 4F complex"/>
    <property type="evidence" value="ECO:0007669"/>
    <property type="project" value="TreeGrafter"/>
</dbReference>
<protein>
    <recommendedName>
        <fullName evidence="8">MIF4G domain-containing protein</fullName>
    </recommendedName>
</protein>
<keyword evidence="7" id="KW-0648">Protein biosynthesis</keyword>
<evidence type="ECO:0000256" key="2">
    <source>
        <dbReference type="ARBA" id="ARBA00005775"/>
    </source>
</evidence>
<sequence length="268" mass="30731">APKQKWSMANQENPVEQCNKKVRALLNKLTLKNFPSISSQILEKLLASQNSNQDEIAKAIFEMIFKKSLDEHTFCEIYAQLVKDILEKVAPPPEKAAWKAKADDRRAIFRRYLLEQCQESFDTTWPTMNNDEADSTVGKTEEVITPEPEMLTDAYYALEKQKRQRLGLVKLIGELFKLSIITAKIVDYCFRQLLARNKGSITEANIECSCALLTKVGPKLESEEATSLRLDQYMQRLTEIEEEEAPNSRTKFMILDLIDSRSSGWTNK</sequence>